<feature type="chain" id="PRO_5046554937" evidence="1">
    <location>
        <begin position="18"/>
        <end position="348"/>
    </location>
</feature>
<dbReference type="CDD" id="cd15482">
    <property type="entry name" value="Sialidase_non-viral"/>
    <property type="match status" value="1"/>
</dbReference>
<dbReference type="PROSITE" id="PS51257">
    <property type="entry name" value="PROKAR_LIPOPROTEIN"/>
    <property type="match status" value="1"/>
</dbReference>
<gene>
    <name evidence="3" type="ORF">WKR92_01945</name>
</gene>
<keyword evidence="1" id="KW-0732">Signal</keyword>
<dbReference type="Gene3D" id="2.120.10.10">
    <property type="match status" value="1"/>
</dbReference>
<name>A0ABV5CDX4_9SPHI</name>
<proteinExistence type="predicted"/>
<feature type="signal peptide" evidence="1">
    <location>
        <begin position="1"/>
        <end position="17"/>
    </location>
</feature>
<reference evidence="3 4" key="1">
    <citation type="submission" date="2024-04" db="EMBL/GenBank/DDBJ databases">
        <title>Albibacterium profundi sp. nov., isolated from sediment of the Challenger Deep of Mariana Trench.</title>
        <authorList>
            <person name="Wang Y."/>
        </authorList>
    </citation>
    <scope>NUCLEOTIDE SEQUENCE [LARGE SCALE GENOMIC DNA]</scope>
    <source>
        <strain evidence="3 4">RHL897</strain>
    </source>
</reference>
<evidence type="ECO:0000313" key="4">
    <source>
        <dbReference type="Proteomes" id="UP001580928"/>
    </source>
</evidence>
<dbReference type="Pfam" id="PF13088">
    <property type="entry name" value="BNR_2"/>
    <property type="match status" value="1"/>
</dbReference>
<dbReference type="PANTHER" id="PTHR43752">
    <property type="entry name" value="BNR/ASP-BOX REPEAT FAMILY PROTEIN"/>
    <property type="match status" value="1"/>
</dbReference>
<keyword evidence="4" id="KW-1185">Reference proteome</keyword>
<evidence type="ECO:0000313" key="3">
    <source>
        <dbReference type="EMBL" id="MFB5944587.1"/>
    </source>
</evidence>
<evidence type="ECO:0000259" key="2">
    <source>
        <dbReference type="Pfam" id="PF13088"/>
    </source>
</evidence>
<dbReference type="Proteomes" id="UP001580928">
    <property type="component" value="Unassembled WGS sequence"/>
</dbReference>
<dbReference type="InterPro" id="IPR011040">
    <property type="entry name" value="Sialidase"/>
</dbReference>
<dbReference type="SUPFAM" id="SSF50939">
    <property type="entry name" value="Sialidases"/>
    <property type="match status" value="1"/>
</dbReference>
<dbReference type="InterPro" id="IPR036278">
    <property type="entry name" value="Sialidase_sf"/>
</dbReference>
<organism evidence="3 4">
    <name type="scientific">Albibacterium profundi</name>
    <dbReference type="NCBI Taxonomy" id="3134906"/>
    <lineage>
        <taxon>Bacteria</taxon>
        <taxon>Pseudomonadati</taxon>
        <taxon>Bacteroidota</taxon>
        <taxon>Sphingobacteriia</taxon>
        <taxon>Sphingobacteriales</taxon>
        <taxon>Sphingobacteriaceae</taxon>
        <taxon>Albibacterium</taxon>
    </lineage>
</organism>
<dbReference type="EMBL" id="JBBVGT010000002">
    <property type="protein sequence ID" value="MFB5944587.1"/>
    <property type="molecule type" value="Genomic_DNA"/>
</dbReference>
<dbReference type="RefSeq" id="WP_375556151.1">
    <property type="nucleotide sequence ID" value="NZ_JBBVGT010000002.1"/>
</dbReference>
<protein>
    <submittedName>
        <fullName evidence="3">Sialidase family protein</fullName>
    </submittedName>
</protein>
<sequence>MKLNISYLFLAVFFTMACNNYEQVPDLVLESEEFIFEEGLFFDQCHASTIEETSSGDLLVSWFGGSGEGAEDVAIWGSLHDGERWSQPRVLADGRVGDSLKFPCWNPVLFRPEDEGRIFLYYKVGPNPREWWGMTKVSDDGGKTWGSERRLPDGILGPIKNKPIELTDGTVLAPSSVELTESRWTAHIERSDKQQMNWTVHPIDHGSEFNVIQPSILVHPDNRLQVLCRSREGKVMSSWSENRGLTWSSLTPTNLINPNSATDAIRVNDYFLIVYNPDTPGKDWWEGRSQLNVAYSIDGLEWTDILELENKTMGEFSYPTIFLDSQNKIHITYTFDRKNIKHVVLRER</sequence>
<feature type="domain" description="Sialidase" evidence="2">
    <location>
        <begin position="56"/>
        <end position="331"/>
    </location>
</feature>
<dbReference type="PANTHER" id="PTHR43752:SF2">
    <property type="entry name" value="BNR_ASP-BOX REPEAT FAMILY PROTEIN"/>
    <property type="match status" value="1"/>
</dbReference>
<evidence type="ECO:0000256" key="1">
    <source>
        <dbReference type="SAM" id="SignalP"/>
    </source>
</evidence>
<accession>A0ABV5CDX4</accession>
<comment type="caution">
    <text evidence="3">The sequence shown here is derived from an EMBL/GenBank/DDBJ whole genome shotgun (WGS) entry which is preliminary data.</text>
</comment>